<dbReference type="eggNOG" id="COG2242">
    <property type="taxonomic scope" value="Bacteria"/>
</dbReference>
<keyword evidence="2" id="KW-0169">Cobalamin biosynthesis</keyword>
<dbReference type="OrthoDB" id="9787825at2"/>
<dbReference type="GO" id="GO:0032259">
    <property type="term" value="P:methylation"/>
    <property type="evidence" value="ECO:0007669"/>
    <property type="project" value="UniProtKB-KW"/>
</dbReference>
<dbReference type="Gene3D" id="3.40.50.150">
    <property type="entry name" value="Vaccinia Virus protein VP39"/>
    <property type="match status" value="1"/>
</dbReference>
<dbReference type="PIRSF" id="PIRSF036428">
    <property type="entry name" value="CobL"/>
    <property type="match status" value="1"/>
</dbReference>
<name>U2ZWB6_9SPHN</name>
<dbReference type="InterPro" id="IPR014008">
    <property type="entry name" value="Cbl_synth_MTase_CbiT"/>
</dbReference>
<organism evidence="7 8">
    <name type="scientific">Caenibius tardaugens NBRC 16725</name>
    <dbReference type="NCBI Taxonomy" id="1219035"/>
    <lineage>
        <taxon>Bacteria</taxon>
        <taxon>Pseudomonadati</taxon>
        <taxon>Pseudomonadota</taxon>
        <taxon>Alphaproteobacteria</taxon>
        <taxon>Sphingomonadales</taxon>
        <taxon>Erythrobacteraceae</taxon>
        <taxon>Caenibius</taxon>
    </lineage>
</organism>
<dbReference type="GO" id="GO:0009236">
    <property type="term" value="P:cobalamin biosynthetic process"/>
    <property type="evidence" value="ECO:0007669"/>
    <property type="project" value="UniProtKB-UniPathway"/>
</dbReference>
<dbReference type="RefSeq" id="WP_021690579.1">
    <property type="nucleotide sequence ID" value="NZ_BASZ01000006.1"/>
</dbReference>
<dbReference type="PANTHER" id="PTHR43182:SF1">
    <property type="entry name" value="COBALT-PRECORRIN-7 C(5)-METHYLTRANSFERASE"/>
    <property type="match status" value="1"/>
</dbReference>
<dbReference type="Pfam" id="PF00590">
    <property type="entry name" value="TP_methylase"/>
    <property type="match status" value="1"/>
</dbReference>
<keyword evidence="8" id="KW-1185">Reference proteome</keyword>
<comment type="pathway">
    <text evidence="1">Cofactor biosynthesis; adenosylcobalamin biosynthesis.</text>
</comment>
<dbReference type="NCBIfam" id="TIGR02469">
    <property type="entry name" value="CbiT"/>
    <property type="match status" value="1"/>
</dbReference>
<evidence type="ECO:0000256" key="3">
    <source>
        <dbReference type="ARBA" id="ARBA00022603"/>
    </source>
</evidence>
<accession>U2ZWB6</accession>
<evidence type="ECO:0000256" key="2">
    <source>
        <dbReference type="ARBA" id="ARBA00022573"/>
    </source>
</evidence>
<dbReference type="AlphaFoldDB" id="U2ZWB6"/>
<evidence type="ECO:0000313" key="8">
    <source>
        <dbReference type="Proteomes" id="UP000016568"/>
    </source>
</evidence>
<dbReference type="InterPro" id="IPR050714">
    <property type="entry name" value="Cobalamin_biosynth_MTase"/>
</dbReference>
<evidence type="ECO:0000256" key="4">
    <source>
        <dbReference type="ARBA" id="ARBA00022679"/>
    </source>
</evidence>
<dbReference type="Gene3D" id="3.40.1010.10">
    <property type="entry name" value="Cobalt-precorrin-4 Transmethylase, Domain 1"/>
    <property type="match status" value="1"/>
</dbReference>
<dbReference type="NCBIfam" id="TIGR02467">
    <property type="entry name" value="CbiE"/>
    <property type="match status" value="1"/>
</dbReference>
<dbReference type="InterPro" id="IPR029063">
    <property type="entry name" value="SAM-dependent_MTases_sf"/>
</dbReference>
<dbReference type="InterPro" id="IPR012818">
    <property type="entry name" value="CbiE"/>
</dbReference>
<sequence>MAELAPAFRQAPWLTIVGIGEDGLDGLSAASREALAGADLVMGSARHLSLLLAISCRTLEWPVPFADGIAALLAHRGSRVVMLASGDPFWFGAGSSVTRHLERHEWVAHPAPSTFSLVAARLGWALQDIACHGLHAAPVARLRPHLAAGARAIVLLRDGAAVAELAAWLAGQGFGASRLHVLEALGGPRERIRNARADALDFTDIAHPVAVALECAGEGPAMQRTAGLPDEMFDHDGQITKRPVRALTLSALAPRPGECLWDIGAGSGSIGIEWLLAHPANRALAIEADPARAERARANARALGVDRLEIVTGAAPDALPDGPGPDAVFIGGGLSQTLLEAVWTRLPAATRLVANAVTLESEALVAQWHAERGGTLLRIELADAAPLGDRRGWKARYPVVQWSVVL</sequence>
<proteinExistence type="predicted"/>
<protein>
    <submittedName>
        <fullName evidence="7">Precorrin-6Y C(5,15)-methyltransferase</fullName>
    </submittedName>
</protein>
<keyword evidence="4 7" id="KW-0808">Transferase</keyword>
<dbReference type="KEGG" id="ntd:EGO55_18825"/>
<evidence type="ECO:0000256" key="5">
    <source>
        <dbReference type="ARBA" id="ARBA00022691"/>
    </source>
</evidence>
<dbReference type="Proteomes" id="UP000016568">
    <property type="component" value="Unassembled WGS sequence"/>
</dbReference>
<feature type="domain" description="Tetrapyrrole methylase" evidence="6">
    <location>
        <begin position="14"/>
        <end position="199"/>
    </location>
</feature>
<dbReference type="CDD" id="cd11644">
    <property type="entry name" value="Precorrin-6Y-MT"/>
    <property type="match status" value="1"/>
</dbReference>
<reference evidence="7 8" key="1">
    <citation type="submission" date="2013-09" db="EMBL/GenBank/DDBJ databases">
        <title>Whole genome shotgun sequence of Novosphingobium tardaugens NBRC 16725.</title>
        <authorList>
            <person name="Isaki S."/>
            <person name="Hosoyama A."/>
            <person name="Tsuchikane K."/>
            <person name="Katsumata H."/>
            <person name="Ando Y."/>
            <person name="Yamazaki S."/>
            <person name="Fujita N."/>
        </authorList>
    </citation>
    <scope>NUCLEOTIDE SEQUENCE [LARGE SCALE GENOMIC DNA]</scope>
    <source>
        <strain evidence="7 8">NBRC 16725</strain>
    </source>
</reference>
<dbReference type="InterPro" id="IPR035996">
    <property type="entry name" value="4pyrrol_Methylase_sf"/>
</dbReference>
<dbReference type="UniPathway" id="UPA00148"/>
<gene>
    <name evidence="7" type="primary">cobL</name>
    <name evidence="7" type="ORF">NT2_06_01130</name>
</gene>
<evidence type="ECO:0000256" key="1">
    <source>
        <dbReference type="ARBA" id="ARBA00004953"/>
    </source>
</evidence>
<keyword evidence="3 7" id="KW-0489">Methyltransferase</keyword>
<dbReference type="SUPFAM" id="SSF53335">
    <property type="entry name" value="S-adenosyl-L-methionine-dependent methyltransferases"/>
    <property type="match status" value="1"/>
</dbReference>
<dbReference type="InterPro" id="IPR000878">
    <property type="entry name" value="4pyrrol_Mease"/>
</dbReference>
<dbReference type="GO" id="GO:0008276">
    <property type="term" value="F:protein methyltransferase activity"/>
    <property type="evidence" value="ECO:0007669"/>
    <property type="project" value="InterPro"/>
</dbReference>
<evidence type="ECO:0000259" key="6">
    <source>
        <dbReference type="Pfam" id="PF00590"/>
    </source>
</evidence>
<dbReference type="PANTHER" id="PTHR43182">
    <property type="entry name" value="COBALT-PRECORRIN-6B C(15)-METHYLTRANSFERASE (DECARBOXYLATING)"/>
    <property type="match status" value="1"/>
</dbReference>
<keyword evidence="5" id="KW-0949">S-adenosyl-L-methionine</keyword>
<dbReference type="EMBL" id="BASZ01000006">
    <property type="protein sequence ID" value="GAD49674.1"/>
    <property type="molecule type" value="Genomic_DNA"/>
</dbReference>
<evidence type="ECO:0000313" key="7">
    <source>
        <dbReference type="EMBL" id="GAD49674.1"/>
    </source>
</evidence>
<dbReference type="SUPFAM" id="SSF53790">
    <property type="entry name" value="Tetrapyrrole methylase"/>
    <property type="match status" value="1"/>
</dbReference>
<comment type="caution">
    <text evidence="7">The sequence shown here is derived from an EMBL/GenBank/DDBJ whole genome shotgun (WGS) entry which is preliminary data.</text>
</comment>
<dbReference type="eggNOG" id="COG2241">
    <property type="taxonomic scope" value="Bacteria"/>
</dbReference>
<dbReference type="InterPro" id="IPR006365">
    <property type="entry name" value="Cbl_synth_CobL"/>
</dbReference>
<dbReference type="InterPro" id="IPR014777">
    <property type="entry name" value="4pyrrole_Mease_sub1"/>
</dbReference>